<sequence>MVFLHFGAFLSLFASLSVCGAQSVLTTVPLAIRTPHFNCWTNSSRAGNVWPGLWNNQILGWDGLVRIDGVTWQWLGATLVPGVMIPMFTQAQFSSTQTAYVFQAGNVTLTVTYLSPIEVKDLARQSLPFSYVSFEATSTDQRIHNVQVYSDISAEWCSGDRASNVTWNTGATAKNTYHSVQLQNPTPFAENNNQAEDVTVYYSMPKGPKSSARINTDNVCRSQFVQNGSLSGANSVPPGIINNPFQVFSLAIDLGNITSTSTPIVWSLGVVRNFTMYSNVEAENRQIRYPYYVTRWSNVLDALDYFAGDFSNALDRASSLDSQLSNAANQFSDNYEYLASLAMRQTIGSTEVTISKGNDGNWNTSDIQTFMKDVGSSRRVNPVEVLFDSLPFFLYMNPSYCGYLLSPLFEFQTSRRWSQPYAARDLGSSYPNATLTDTPHKEGIDQSGNMLIMTFAHASVTGDKSLITRHYDLLKNWTNYLVDHSMNPVNQSSPGLGVLSNSTNLSLKGILGIKSMSGISQMLQNSNDAGYFSRIASTYAGSWHSIALTPGPNDQHVLPNFGDPNSAWSLAYNFYADKLLGASIIEQNVYQQQSAYYNQLFSSMSELPVNSMSARMNFAWTMFTAATITDKTTRDQVIGNIKSNLLNPHFFPYLANATDGTWSGFSSPAQGAMFALLALGVSRAQGGFQAIQQRDSTGPIVGGIVGGIVFVAAIILVYVFWRRRARLQKDGPETGARDILQSGVVPYEYHNPGQADQDGHPTTSEASRSYPMLQGTNSVPGVIPSSKERAATTQFDTPGFASASSASGSGPEGLGTTGFIPAVGLGHASAGPTLEYRGLQSEVDNLRRVVQELQTERFEAPPNYQDIQNQNVPPVPQSQSADSGTSEFGEREGGRDSDGGKPLRRRRTSL</sequence>
<feature type="compositionally biased region" description="Low complexity" evidence="1">
    <location>
        <begin position="868"/>
        <end position="880"/>
    </location>
</feature>
<feature type="signal peptide" evidence="3">
    <location>
        <begin position="1"/>
        <end position="21"/>
    </location>
</feature>
<dbReference type="SUPFAM" id="SSF48208">
    <property type="entry name" value="Six-hairpin glycosidases"/>
    <property type="match status" value="1"/>
</dbReference>
<organism evidence="6 7">
    <name type="scientific">Meripilus lineatus</name>
    <dbReference type="NCBI Taxonomy" id="2056292"/>
    <lineage>
        <taxon>Eukaryota</taxon>
        <taxon>Fungi</taxon>
        <taxon>Dikarya</taxon>
        <taxon>Basidiomycota</taxon>
        <taxon>Agaricomycotina</taxon>
        <taxon>Agaricomycetes</taxon>
        <taxon>Polyporales</taxon>
        <taxon>Meripilaceae</taxon>
        <taxon>Meripilus</taxon>
    </lineage>
</organism>
<accession>A0AAD5YAU1</accession>
<keyword evidence="2" id="KW-0472">Membrane</keyword>
<dbReference type="GO" id="GO:0005975">
    <property type="term" value="P:carbohydrate metabolic process"/>
    <property type="evidence" value="ECO:0007669"/>
    <property type="project" value="InterPro"/>
</dbReference>
<proteinExistence type="predicted"/>
<evidence type="ECO:0000259" key="5">
    <source>
        <dbReference type="Pfam" id="PF17168"/>
    </source>
</evidence>
<dbReference type="PANTHER" id="PTHR31987:SF14">
    <property type="entry name" value="PUTATIVE (AFU_ORTHOLOGUE AFUA_6G09910)-RELATED"/>
    <property type="match status" value="1"/>
</dbReference>
<evidence type="ECO:0000256" key="2">
    <source>
        <dbReference type="SAM" id="Phobius"/>
    </source>
</evidence>
<evidence type="ECO:0008006" key="8">
    <source>
        <dbReference type="Google" id="ProtNLM"/>
    </source>
</evidence>
<keyword evidence="2" id="KW-0812">Transmembrane</keyword>
<dbReference type="Pfam" id="PF16335">
    <property type="entry name" value="GtaA_6_Hairpin"/>
    <property type="match status" value="1"/>
</dbReference>
<dbReference type="InterPro" id="IPR008928">
    <property type="entry name" value="6-hairpin_glycosidase_sf"/>
</dbReference>
<feature type="region of interest" description="Disordered" evidence="1">
    <location>
        <begin position="858"/>
        <end position="910"/>
    </location>
</feature>
<evidence type="ECO:0000259" key="4">
    <source>
        <dbReference type="Pfam" id="PF16335"/>
    </source>
</evidence>
<dbReference type="InterPro" id="IPR033433">
    <property type="entry name" value="GtaA_N"/>
</dbReference>
<feature type="compositionally biased region" description="Basic and acidic residues" evidence="1">
    <location>
        <begin position="888"/>
        <end position="901"/>
    </location>
</feature>
<evidence type="ECO:0000256" key="1">
    <source>
        <dbReference type="SAM" id="MobiDB-lite"/>
    </source>
</evidence>
<keyword evidence="3" id="KW-0732">Signal</keyword>
<reference evidence="6" key="1">
    <citation type="submission" date="2022-07" db="EMBL/GenBank/DDBJ databases">
        <title>Genome Sequence of Physisporinus lineatus.</title>
        <authorList>
            <person name="Buettner E."/>
        </authorList>
    </citation>
    <scope>NUCLEOTIDE SEQUENCE</scope>
    <source>
        <strain evidence="6">VT162</strain>
    </source>
</reference>
<dbReference type="PANTHER" id="PTHR31987">
    <property type="entry name" value="GLUTAMINASE A-RELATED"/>
    <property type="match status" value="1"/>
</dbReference>
<dbReference type="Proteomes" id="UP001212997">
    <property type="component" value="Unassembled WGS sequence"/>
</dbReference>
<dbReference type="Pfam" id="PF17168">
    <property type="entry name" value="DUF5127"/>
    <property type="match status" value="1"/>
</dbReference>
<dbReference type="AlphaFoldDB" id="A0AAD5YAU1"/>
<dbReference type="InterPro" id="IPR052743">
    <property type="entry name" value="Glutaminase_GtaA"/>
</dbReference>
<name>A0AAD5YAU1_9APHY</name>
<feature type="domain" description="Glutaminase A central" evidence="4">
    <location>
        <begin position="332"/>
        <end position="677"/>
    </location>
</feature>
<gene>
    <name evidence="6" type="ORF">NLI96_g9612</name>
</gene>
<keyword evidence="7" id="KW-1185">Reference proteome</keyword>
<feature type="region of interest" description="Disordered" evidence="1">
    <location>
        <begin position="750"/>
        <end position="784"/>
    </location>
</feature>
<evidence type="ECO:0000313" key="7">
    <source>
        <dbReference type="Proteomes" id="UP001212997"/>
    </source>
</evidence>
<protein>
    <recommendedName>
        <fullName evidence="8">DUF1793-domain-containing protein</fullName>
    </recommendedName>
</protein>
<comment type="caution">
    <text evidence="6">The sequence shown here is derived from an EMBL/GenBank/DDBJ whole genome shotgun (WGS) entry which is preliminary data.</text>
</comment>
<dbReference type="EMBL" id="JANAWD010000495">
    <property type="protein sequence ID" value="KAJ3478654.1"/>
    <property type="molecule type" value="Genomic_DNA"/>
</dbReference>
<evidence type="ECO:0000313" key="6">
    <source>
        <dbReference type="EMBL" id="KAJ3478654.1"/>
    </source>
</evidence>
<feature type="transmembrane region" description="Helical" evidence="2">
    <location>
        <begin position="700"/>
        <end position="721"/>
    </location>
</feature>
<dbReference type="InterPro" id="IPR032514">
    <property type="entry name" value="GtaA_central"/>
</dbReference>
<evidence type="ECO:0000256" key="3">
    <source>
        <dbReference type="SAM" id="SignalP"/>
    </source>
</evidence>
<keyword evidence="2" id="KW-1133">Transmembrane helix</keyword>
<feature type="chain" id="PRO_5042290326" description="DUF1793-domain-containing protein" evidence="3">
    <location>
        <begin position="22"/>
        <end position="910"/>
    </location>
</feature>
<feature type="domain" description="Glutaminase A N-terminal" evidence="5">
    <location>
        <begin position="96"/>
        <end position="326"/>
    </location>
</feature>